<dbReference type="PANTHER" id="PTHR42909:SF1">
    <property type="entry name" value="CARBOHYDRATE KINASE PFKB DOMAIN-CONTAINING PROTEIN"/>
    <property type="match status" value="1"/>
</dbReference>
<comment type="caution">
    <text evidence="6">The sequence shown here is derived from an EMBL/GenBank/DDBJ whole genome shotgun (WGS) entry which is preliminary data.</text>
</comment>
<organism evidence="6 7">
    <name type="scientific">Natranaerobius trueperi</name>
    <dbReference type="NCBI Taxonomy" id="759412"/>
    <lineage>
        <taxon>Bacteria</taxon>
        <taxon>Bacillati</taxon>
        <taxon>Bacillota</taxon>
        <taxon>Clostridia</taxon>
        <taxon>Natranaerobiales</taxon>
        <taxon>Natranaerobiaceae</taxon>
        <taxon>Natranaerobius</taxon>
    </lineage>
</organism>
<dbReference type="AlphaFoldDB" id="A0A226BV88"/>
<dbReference type="Proteomes" id="UP000214588">
    <property type="component" value="Unassembled WGS sequence"/>
</dbReference>
<keyword evidence="5" id="KW-0326">Glycosidase</keyword>
<proteinExistence type="predicted"/>
<dbReference type="EMBL" id="NIQC01000052">
    <property type="protein sequence ID" value="OWZ82672.1"/>
    <property type="molecule type" value="Genomic_DNA"/>
</dbReference>
<dbReference type="GO" id="GO:0004730">
    <property type="term" value="F:pseudouridylate synthase activity"/>
    <property type="evidence" value="ECO:0007669"/>
    <property type="project" value="InterPro"/>
</dbReference>
<evidence type="ECO:0000256" key="5">
    <source>
        <dbReference type="ARBA" id="ARBA00023295"/>
    </source>
</evidence>
<dbReference type="Pfam" id="PF04227">
    <property type="entry name" value="Indigoidine_A"/>
    <property type="match status" value="1"/>
</dbReference>
<dbReference type="OrthoDB" id="9805870at2"/>
<evidence type="ECO:0000313" key="7">
    <source>
        <dbReference type="Proteomes" id="UP000214588"/>
    </source>
</evidence>
<dbReference type="Gene3D" id="3.40.1790.10">
    <property type="entry name" value="Indigoidine synthase domain"/>
    <property type="match status" value="1"/>
</dbReference>
<protein>
    <submittedName>
        <fullName evidence="6">Uncharacterized protein</fullName>
    </submittedName>
</protein>
<dbReference type="GO" id="GO:0046872">
    <property type="term" value="F:metal ion binding"/>
    <property type="evidence" value="ECO:0007669"/>
    <property type="project" value="UniProtKB-KW"/>
</dbReference>
<dbReference type="InterPro" id="IPR007342">
    <property type="entry name" value="PsuG"/>
</dbReference>
<reference evidence="6 7" key="1">
    <citation type="submission" date="2017-06" db="EMBL/GenBank/DDBJ databases">
        <title>Draft Genome Sequence of Natranaerobius trueperi halophilic, alkalithermophilic bacteria from soda lakes.</title>
        <authorList>
            <person name="Zhao B."/>
        </authorList>
    </citation>
    <scope>NUCLEOTIDE SEQUENCE [LARGE SCALE GENOMIC DNA]</scope>
    <source>
        <strain evidence="6 7">DSM 18760</strain>
    </source>
</reference>
<sequence>MPCPKNYETALEVEQTIKDNGATPATIAVINGKLKIGLSKNEIELLVY</sequence>
<dbReference type="GO" id="GO:0016798">
    <property type="term" value="F:hydrolase activity, acting on glycosyl bonds"/>
    <property type="evidence" value="ECO:0007669"/>
    <property type="project" value="UniProtKB-KW"/>
</dbReference>
<dbReference type="SUPFAM" id="SSF110581">
    <property type="entry name" value="Indigoidine synthase A-like"/>
    <property type="match status" value="1"/>
</dbReference>
<gene>
    <name evidence="6" type="ORF">CDO51_12795</name>
</gene>
<dbReference type="InterPro" id="IPR022830">
    <property type="entry name" value="Indigdn_synthA-like"/>
</dbReference>
<name>A0A226BV88_9FIRM</name>
<evidence type="ECO:0000256" key="1">
    <source>
        <dbReference type="ARBA" id="ARBA00022723"/>
    </source>
</evidence>
<evidence type="ECO:0000256" key="3">
    <source>
        <dbReference type="ARBA" id="ARBA00023211"/>
    </source>
</evidence>
<keyword evidence="1" id="KW-0479">Metal-binding</keyword>
<keyword evidence="4" id="KW-0456">Lyase</keyword>
<keyword evidence="3" id="KW-0464">Manganese</keyword>
<dbReference type="PANTHER" id="PTHR42909">
    <property type="entry name" value="ZGC:136858"/>
    <property type="match status" value="1"/>
</dbReference>
<accession>A0A226BV88</accession>
<evidence type="ECO:0000256" key="4">
    <source>
        <dbReference type="ARBA" id="ARBA00023239"/>
    </source>
</evidence>
<evidence type="ECO:0000313" key="6">
    <source>
        <dbReference type="EMBL" id="OWZ82672.1"/>
    </source>
</evidence>
<dbReference type="GO" id="GO:0005737">
    <property type="term" value="C:cytoplasm"/>
    <property type="evidence" value="ECO:0007669"/>
    <property type="project" value="TreeGrafter"/>
</dbReference>
<keyword evidence="7" id="KW-1185">Reference proteome</keyword>
<keyword evidence="2" id="KW-0378">Hydrolase</keyword>
<evidence type="ECO:0000256" key="2">
    <source>
        <dbReference type="ARBA" id="ARBA00022801"/>
    </source>
</evidence>